<evidence type="ECO:0000256" key="3">
    <source>
        <dbReference type="ARBA" id="ARBA00022449"/>
    </source>
</evidence>
<keyword evidence="13" id="KW-1185">Reference proteome</keyword>
<evidence type="ECO:0000256" key="7">
    <source>
        <dbReference type="ARBA" id="ARBA00023053"/>
    </source>
</evidence>
<comment type="function">
    <text evidence="11">Na(+)/H(+) antiporter that extrudes sodium in exchange for external protons.</text>
</comment>
<comment type="similarity">
    <text evidence="11">Belongs to the NhaA Na(+)/H(+) (TC 2.A.33) antiporter family.</text>
</comment>
<evidence type="ECO:0000256" key="2">
    <source>
        <dbReference type="ARBA" id="ARBA00022448"/>
    </source>
</evidence>
<evidence type="ECO:0000256" key="11">
    <source>
        <dbReference type="HAMAP-Rule" id="MF_01844"/>
    </source>
</evidence>
<dbReference type="InterPro" id="IPR023171">
    <property type="entry name" value="Na/H_antiporter_dom_sf"/>
</dbReference>
<feature type="transmembrane region" description="Helical" evidence="11">
    <location>
        <begin position="303"/>
        <end position="324"/>
    </location>
</feature>
<keyword evidence="7 11" id="KW-0915">Sodium</keyword>
<feature type="transmembrane region" description="Helical" evidence="11">
    <location>
        <begin position="108"/>
        <end position="127"/>
    </location>
</feature>
<evidence type="ECO:0000256" key="9">
    <source>
        <dbReference type="ARBA" id="ARBA00023136"/>
    </source>
</evidence>
<dbReference type="Gene3D" id="1.20.1530.10">
    <property type="entry name" value="Na+/H+ antiporter like domain"/>
    <property type="match status" value="1"/>
</dbReference>
<protein>
    <recommendedName>
        <fullName evidence="11">Na(+)/H(+) antiporter NhaA</fullName>
    </recommendedName>
    <alternativeName>
        <fullName evidence="11">Sodium/proton antiporter NhaA</fullName>
    </alternativeName>
</protein>
<feature type="transmembrane region" description="Helical" evidence="11">
    <location>
        <begin position="64"/>
        <end position="87"/>
    </location>
</feature>
<reference evidence="13" key="1">
    <citation type="journal article" date="2019" name="Int. J. Syst. Evol. Microbiol.">
        <title>The Global Catalogue of Microorganisms (GCM) 10K type strain sequencing project: providing services to taxonomists for standard genome sequencing and annotation.</title>
        <authorList>
            <consortium name="The Broad Institute Genomics Platform"/>
            <consortium name="The Broad Institute Genome Sequencing Center for Infectious Disease"/>
            <person name="Wu L."/>
            <person name="Ma J."/>
        </authorList>
    </citation>
    <scope>NUCLEOTIDE SEQUENCE [LARGE SCALE GENOMIC DNA]</scope>
    <source>
        <strain evidence="13">JCM 16923</strain>
    </source>
</reference>
<comment type="subcellular location">
    <subcellularLocation>
        <location evidence="1">Cell inner membrane</location>
        <topology evidence="1">Multi-pass membrane protein</topology>
    </subcellularLocation>
    <subcellularLocation>
        <location evidence="11">Cell membrane</location>
        <topology evidence="11">Multi-pass membrane protein</topology>
    </subcellularLocation>
</comment>
<dbReference type="PANTHER" id="PTHR30341">
    <property type="entry name" value="SODIUM ION/PROTON ANTIPORTER NHAA-RELATED"/>
    <property type="match status" value="1"/>
</dbReference>
<dbReference type="Pfam" id="PF06965">
    <property type="entry name" value="Na_H_antiport_1"/>
    <property type="match status" value="1"/>
</dbReference>
<keyword evidence="4 11" id="KW-1003">Cell membrane</keyword>
<feature type="transmembrane region" description="Helical" evidence="11">
    <location>
        <begin position="277"/>
        <end position="297"/>
    </location>
</feature>
<gene>
    <name evidence="11 12" type="primary">nhaA</name>
    <name evidence="12" type="ORF">GCM10022231_36030</name>
</gene>
<accession>A0ABP7PU47</accession>
<keyword evidence="8 11" id="KW-0406">Ion transport</keyword>
<dbReference type="InterPro" id="IPR004670">
    <property type="entry name" value="NhaA"/>
</dbReference>
<comment type="catalytic activity">
    <reaction evidence="11">
        <text>Na(+)(in) + 2 H(+)(out) = Na(+)(out) + 2 H(+)(in)</text>
        <dbReference type="Rhea" id="RHEA:29251"/>
        <dbReference type="ChEBI" id="CHEBI:15378"/>
        <dbReference type="ChEBI" id="CHEBI:29101"/>
    </reaction>
</comment>
<keyword evidence="9 11" id="KW-0472">Membrane</keyword>
<evidence type="ECO:0000256" key="4">
    <source>
        <dbReference type="ARBA" id="ARBA00022475"/>
    </source>
</evidence>
<feature type="transmembrane region" description="Helical" evidence="11">
    <location>
        <begin position="194"/>
        <end position="211"/>
    </location>
</feature>
<name>A0ABP7PU47_9ACTN</name>
<feature type="transmembrane region" description="Helical" evidence="11">
    <location>
        <begin position="21"/>
        <end position="44"/>
    </location>
</feature>
<feature type="transmembrane region" description="Helical" evidence="11">
    <location>
        <begin position="379"/>
        <end position="398"/>
    </location>
</feature>
<evidence type="ECO:0000313" key="12">
    <source>
        <dbReference type="EMBL" id="GAA3971348.1"/>
    </source>
</evidence>
<keyword evidence="6 11" id="KW-1133">Transmembrane helix</keyword>
<dbReference type="EMBL" id="BAAAZW010000016">
    <property type="protein sequence ID" value="GAA3971348.1"/>
    <property type="molecule type" value="Genomic_DNA"/>
</dbReference>
<dbReference type="HAMAP" id="MF_01844">
    <property type="entry name" value="NhaA"/>
    <property type="match status" value="1"/>
</dbReference>
<evidence type="ECO:0000313" key="13">
    <source>
        <dbReference type="Proteomes" id="UP001418444"/>
    </source>
</evidence>
<feature type="transmembrane region" description="Helical" evidence="11">
    <location>
        <begin position="164"/>
        <end position="188"/>
    </location>
</feature>
<feature type="transmembrane region" description="Helical" evidence="11">
    <location>
        <begin position="218"/>
        <end position="234"/>
    </location>
</feature>
<dbReference type="NCBIfam" id="TIGR00773">
    <property type="entry name" value="NhaA"/>
    <property type="match status" value="1"/>
</dbReference>
<keyword evidence="3 11" id="KW-0050">Antiport</keyword>
<evidence type="ECO:0000256" key="5">
    <source>
        <dbReference type="ARBA" id="ARBA00022692"/>
    </source>
</evidence>
<organism evidence="12 13">
    <name type="scientific">Gordonia caeni</name>
    <dbReference type="NCBI Taxonomy" id="1007097"/>
    <lineage>
        <taxon>Bacteria</taxon>
        <taxon>Bacillati</taxon>
        <taxon>Actinomycetota</taxon>
        <taxon>Actinomycetes</taxon>
        <taxon>Mycobacteriales</taxon>
        <taxon>Gordoniaceae</taxon>
        <taxon>Gordonia</taxon>
    </lineage>
</organism>
<sequence>MQYFHMMVHMESRLLRSRFKGWIARDISGGLLLMTAAVVALIWANSPWRESYQSLLAIEVGPSALHLNLSLAQWAADGLLAIFFFVVGMELKHEFVAGSLRNPRRAGVPVAAAVGGMAVPALVYLVIVGTGAPDALHGWAIPSATDIAFALAVLAIFGRGLPIALRVFLMTLAVVDDLLAIVVIATVYTESIDLPMLAVGLVVIAVFGVLVRRTTVRWWLLLPIALVAWVFVHASGVHATVAGVLLGFTVPAVAMHREILPRTITGSRALTPWSSGLALPLFAFAAAGVTVVGVGNLVEPVSIGVFVGLVAGKVVGVLGTTWLVTRLTPLRLPDAIGLRDLLPVGFLCGIGFTVALLIAELSFTGPGAQTHTAAAKVGILAGSLAAALLGGVLLRWNAKHPRLPDMNRDGVPDRDTRLIE</sequence>
<keyword evidence="5 11" id="KW-0812">Transmembrane</keyword>
<evidence type="ECO:0000256" key="1">
    <source>
        <dbReference type="ARBA" id="ARBA00004429"/>
    </source>
</evidence>
<dbReference type="Proteomes" id="UP001418444">
    <property type="component" value="Unassembled WGS sequence"/>
</dbReference>
<dbReference type="PANTHER" id="PTHR30341:SF0">
    <property type="entry name" value="NA(+)_H(+) ANTIPORTER NHAA"/>
    <property type="match status" value="1"/>
</dbReference>
<keyword evidence="2 11" id="KW-0813">Transport</keyword>
<keyword evidence="10 11" id="KW-0739">Sodium transport</keyword>
<evidence type="ECO:0000256" key="10">
    <source>
        <dbReference type="ARBA" id="ARBA00023201"/>
    </source>
</evidence>
<comment type="caution">
    <text evidence="12">The sequence shown here is derived from an EMBL/GenBank/DDBJ whole genome shotgun (WGS) entry which is preliminary data.</text>
</comment>
<evidence type="ECO:0000256" key="6">
    <source>
        <dbReference type="ARBA" id="ARBA00022989"/>
    </source>
</evidence>
<evidence type="ECO:0000256" key="8">
    <source>
        <dbReference type="ARBA" id="ARBA00023065"/>
    </source>
</evidence>
<proteinExistence type="inferred from homology"/>
<feature type="transmembrane region" description="Helical" evidence="11">
    <location>
        <begin position="336"/>
        <end position="359"/>
    </location>
</feature>
<feature type="transmembrane region" description="Helical" evidence="11">
    <location>
        <begin position="139"/>
        <end position="157"/>
    </location>
</feature>